<accession>A0ABR6JCA7</accession>
<dbReference type="EMBL" id="JACIHP010000005">
    <property type="protein sequence ID" value="MBB4492583.1"/>
    <property type="molecule type" value="Genomic_DNA"/>
</dbReference>
<dbReference type="RefSeq" id="WP_183229477.1">
    <property type="nucleotide sequence ID" value="NZ_JACIGS010000005.1"/>
</dbReference>
<proteinExistence type="predicted"/>
<name>A0ABR6JCA7_AGRRD</name>
<evidence type="ECO:0000313" key="2">
    <source>
        <dbReference type="Proteomes" id="UP000534590"/>
    </source>
</evidence>
<dbReference type="Proteomes" id="UP000534590">
    <property type="component" value="Unassembled WGS sequence"/>
</dbReference>
<sequence length="74" mass="7800">MILEDITAILGPVDDDLVAQIYQTGASHGELSEAWAWLNADEALANQGRSPPSGKVAELIALIEAAELDDDAPL</sequence>
<keyword evidence="2" id="KW-1185">Reference proteome</keyword>
<comment type="caution">
    <text evidence="1">The sequence shown here is derived from an EMBL/GenBank/DDBJ whole genome shotgun (WGS) entry which is preliminary data.</text>
</comment>
<reference evidence="1 2" key="1">
    <citation type="submission" date="2020-08" db="EMBL/GenBank/DDBJ databases">
        <title>Genomic Encyclopedia of Type Strains, Phase IV (KMG-V): Genome sequencing to study the core and pangenomes of soil and plant-associated prokaryotes.</title>
        <authorList>
            <person name="Whitman W."/>
        </authorList>
    </citation>
    <scope>NUCLEOTIDE SEQUENCE [LARGE SCALE GENOMIC DNA]</scope>
    <source>
        <strain evidence="1 2">SEMIA 461</strain>
    </source>
</reference>
<evidence type="ECO:0000313" key="1">
    <source>
        <dbReference type="EMBL" id="MBB4492583.1"/>
    </source>
</evidence>
<organism evidence="1 2">
    <name type="scientific">Agrobacterium radiobacter</name>
    <dbReference type="NCBI Taxonomy" id="362"/>
    <lineage>
        <taxon>Bacteria</taxon>
        <taxon>Pseudomonadati</taxon>
        <taxon>Pseudomonadota</taxon>
        <taxon>Alphaproteobacteria</taxon>
        <taxon>Hyphomicrobiales</taxon>
        <taxon>Rhizobiaceae</taxon>
        <taxon>Rhizobium/Agrobacterium group</taxon>
        <taxon>Agrobacterium</taxon>
        <taxon>Agrobacterium tumefaciens complex</taxon>
    </lineage>
</organism>
<gene>
    <name evidence="1" type="ORF">GGE40_004428</name>
</gene>
<protein>
    <submittedName>
        <fullName evidence="1">Membrane protein</fullName>
    </submittedName>
</protein>